<feature type="transmembrane region" description="Helical" evidence="13">
    <location>
        <begin position="1574"/>
        <end position="1599"/>
    </location>
</feature>
<reference evidence="15" key="2">
    <citation type="submission" date="2020-05" db="UniProtKB">
        <authorList>
            <consortium name="EnsemblMetazoa"/>
        </authorList>
    </citation>
    <scope>IDENTIFICATION</scope>
    <source>
        <strain evidence="15">ACHKN1017</strain>
    </source>
</reference>
<keyword evidence="16" id="KW-1185">Reference proteome</keyword>
<dbReference type="GO" id="GO:0005760">
    <property type="term" value="C:gamma DNA polymerase complex"/>
    <property type="evidence" value="ECO:0007669"/>
    <property type="project" value="InterPro"/>
</dbReference>
<dbReference type="GO" id="GO:0042645">
    <property type="term" value="C:mitochondrial nucleoid"/>
    <property type="evidence" value="ECO:0007669"/>
    <property type="project" value="UniProtKB-SubCell"/>
</dbReference>
<comment type="subcellular location">
    <subcellularLocation>
        <location evidence="2">Mitochondrion matrix</location>
        <location evidence="2">Mitochondrion nucleoid</location>
    </subcellularLocation>
</comment>
<keyword evidence="9" id="KW-0238">DNA-binding</keyword>
<dbReference type="PANTHER" id="PTHR10267:SF0">
    <property type="entry name" value="DNA POLYMERASE SUBUNIT GAMMA-1"/>
    <property type="match status" value="1"/>
</dbReference>
<evidence type="ECO:0000256" key="6">
    <source>
        <dbReference type="ARBA" id="ARBA00022695"/>
    </source>
</evidence>
<dbReference type="GO" id="GO:0003677">
    <property type="term" value="F:DNA binding"/>
    <property type="evidence" value="ECO:0007669"/>
    <property type="project" value="UniProtKB-KW"/>
</dbReference>
<proteinExistence type="inferred from homology"/>
<feature type="domain" description="DNA-directed DNA polymerase family A palm" evidence="14">
    <location>
        <begin position="761"/>
        <end position="1027"/>
    </location>
</feature>
<comment type="cofactor">
    <cofactor evidence="1">
        <name>Mg(2+)</name>
        <dbReference type="ChEBI" id="CHEBI:18420"/>
    </cofactor>
</comment>
<evidence type="ECO:0000256" key="13">
    <source>
        <dbReference type="SAM" id="Phobius"/>
    </source>
</evidence>
<dbReference type="FunFam" id="3.30.420.390:FF:000001">
    <property type="entry name" value="DNA polymerase gamma, catalytic subunit"/>
    <property type="match status" value="1"/>
</dbReference>
<dbReference type="Gene3D" id="3.30.420.390">
    <property type="match status" value="2"/>
</dbReference>
<dbReference type="InterPro" id="IPR041336">
    <property type="entry name" value="DNApol_Exo"/>
</dbReference>
<evidence type="ECO:0000259" key="14">
    <source>
        <dbReference type="SMART" id="SM00482"/>
    </source>
</evidence>
<keyword evidence="5" id="KW-0808">Transferase</keyword>
<keyword evidence="13" id="KW-1133">Transmembrane helix</keyword>
<reference evidence="16" key="1">
    <citation type="submission" date="2013-03" db="EMBL/GenBank/DDBJ databases">
        <title>The Genome Sequence of Anopheles christyi ACHKN1017.</title>
        <authorList>
            <consortium name="The Broad Institute Genomics Platform"/>
            <person name="Neafsey D.E."/>
            <person name="Besansky N."/>
            <person name="Walker B."/>
            <person name="Young S.K."/>
            <person name="Zeng Q."/>
            <person name="Gargeya S."/>
            <person name="Fitzgerald M."/>
            <person name="Haas B."/>
            <person name="Abouelleil A."/>
            <person name="Allen A.W."/>
            <person name="Alvarado L."/>
            <person name="Arachchi H.M."/>
            <person name="Berlin A.M."/>
            <person name="Chapman S.B."/>
            <person name="Gainer-Dewar J."/>
            <person name="Goldberg J."/>
            <person name="Griggs A."/>
            <person name="Gujja S."/>
            <person name="Hansen M."/>
            <person name="Howarth C."/>
            <person name="Imamovic A."/>
            <person name="Ireland A."/>
            <person name="Larimer J."/>
            <person name="McCowan C."/>
            <person name="Murphy C."/>
            <person name="Pearson M."/>
            <person name="Poon T.W."/>
            <person name="Priest M."/>
            <person name="Roberts A."/>
            <person name="Saif S."/>
            <person name="Shea T."/>
            <person name="Sisk P."/>
            <person name="Sykes S."/>
            <person name="Wortman J."/>
            <person name="Nusbaum C."/>
            <person name="Birren B."/>
        </authorList>
    </citation>
    <scope>NUCLEOTIDE SEQUENCE [LARGE SCALE GENOMIC DNA]</scope>
    <source>
        <strain evidence="16">ACHKN1017</strain>
    </source>
</reference>
<dbReference type="PRINTS" id="PR00867">
    <property type="entry name" value="DNAPOLG"/>
</dbReference>
<evidence type="ECO:0000256" key="10">
    <source>
        <dbReference type="ARBA" id="ARBA00023128"/>
    </source>
</evidence>
<evidence type="ECO:0000256" key="11">
    <source>
        <dbReference type="ARBA" id="ARBA00023271"/>
    </source>
</evidence>
<evidence type="ECO:0000256" key="7">
    <source>
        <dbReference type="ARBA" id="ARBA00022705"/>
    </source>
</evidence>
<evidence type="ECO:0000256" key="12">
    <source>
        <dbReference type="ARBA" id="ARBA00031966"/>
    </source>
</evidence>
<evidence type="ECO:0000256" key="8">
    <source>
        <dbReference type="ARBA" id="ARBA00022842"/>
    </source>
</evidence>
<evidence type="ECO:0000256" key="5">
    <source>
        <dbReference type="ARBA" id="ARBA00022679"/>
    </source>
</evidence>
<accession>A0A182K7I2</accession>
<organism evidence="15 16">
    <name type="scientific">Anopheles christyi</name>
    <dbReference type="NCBI Taxonomy" id="43041"/>
    <lineage>
        <taxon>Eukaryota</taxon>
        <taxon>Metazoa</taxon>
        <taxon>Ecdysozoa</taxon>
        <taxon>Arthropoda</taxon>
        <taxon>Hexapoda</taxon>
        <taxon>Insecta</taxon>
        <taxon>Pterygota</taxon>
        <taxon>Neoptera</taxon>
        <taxon>Endopterygota</taxon>
        <taxon>Diptera</taxon>
        <taxon>Nematocera</taxon>
        <taxon>Culicoidea</taxon>
        <taxon>Culicidae</taxon>
        <taxon>Anophelinae</taxon>
        <taxon>Anopheles</taxon>
    </lineage>
</organism>
<evidence type="ECO:0000313" key="16">
    <source>
        <dbReference type="Proteomes" id="UP000075881"/>
    </source>
</evidence>
<feature type="transmembrane region" description="Helical" evidence="13">
    <location>
        <begin position="1488"/>
        <end position="1506"/>
    </location>
</feature>
<evidence type="ECO:0000256" key="1">
    <source>
        <dbReference type="ARBA" id="ARBA00001946"/>
    </source>
</evidence>
<dbReference type="VEuPathDB" id="VectorBase:ACHR006717"/>
<keyword evidence="7" id="KW-0235">DNA replication</keyword>
<keyword evidence="13" id="KW-0812">Transmembrane</keyword>
<dbReference type="GO" id="GO:0003887">
    <property type="term" value="F:DNA-directed DNA polymerase activity"/>
    <property type="evidence" value="ECO:0007669"/>
    <property type="project" value="InterPro"/>
</dbReference>
<evidence type="ECO:0000256" key="4">
    <source>
        <dbReference type="ARBA" id="ARBA00015350"/>
    </source>
</evidence>
<evidence type="ECO:0000313" key="15">
    <source>
        <dbReference type="EnsemblMetazoa" id="ACHR006717-PA"/>
    </source>
</evidence>
<name>A0A182K7I2_9DIPT</name>
<dbReference type="GO" id="GO:0006264">
    <property type="term" value="P:mitochondrial DNA replication"/>
    <property type="evidence" value="ECO:0007669"/>
    <property type="project" value="TreeGrafter"/>
</dbReference>
<dbReference type="FunFam" id="1.10.150.20:FF:000024">
    <property type="entry name" value="DNA polymerase gamma, catalytic subunit"/>
    <property type="match status" value="1"/>
</dbReference>
<dbReference type="SUPFAM" id="SSF53098">
    <property type="entry name" value="Ribonuclease H-like"/>
    <property type="match status" value="1"/>
</dbReference>
<dbReference type="Gene3D" id="1.10.150.20">
    <property type="entry name" value="5' to 3' exonuclease, C-terminal subdomain"/>
    <property type="match status" value="1"/>
</dbReference>
<dbReference type="InterPro" id="IPR001098">
    <property type="entry name" value="DNA-dir_DNA_pol_A_palm_dom"/>
</dbReference>
<evidence type="ECO:0000256" key="9">
    <source>
        <dbReference type="ARBA" id="ARBA00023125"/>
    </source>
</evidence>
<dbReference type="SUPFAM" id="SSF56672">
    <property type="entry name" value="DNA/RNA polymerases"/>
    <property type="match status" value="1"/>
</dbReference>
<evidence type="ECO:0000256" key="3">
    <source>
        <dbReference type="ARBA" id="ARBA00007705"/>
    </source>
</evidence>
<dbReference type="InterPro" id="IPR012337">
    <property type="entry name" value="RNaseH-like_sf"/>
</dbReference>
<keyword evidence="13" id="KW-0472">Membrane</keyword>
<dbReference type="Pfam" id="PF18136">
    <property type="entry name" value="DNApol_Exo"/>
    <property type="match status" value="1"/>
</dbReference>
<dbReference type="SMART" id="SM00482">
    <property type="entry name" value="POLAc"/>
    <property type="match status" value="1"/>
</dbReference>
<keyword evidence="6" id="KW-0548">Nucleotidyltransferase</keyword>
<dbReference type="SUPFAM" id="SSF53850">
    <property type="entry name" value="Periplasmic binding protein-like II"/>
    <property type="match status" value="1"/>
</dbReference>
<dbReference type="STRING" id="43041.A0A182K7I2"/>
<dbReference type="Gene3D" id="3.40.190.10">
    <property type="entry name" value="Periplasmic binding protein-like II"/>
    <property type="match status" value="1"/>
</dbReference>
<dbReference type="InterPro" id="IPR002297">
    <property type="entry name" value="DNA-dir_DNA_pol_A_mt"/>
</dbReference>
<dbReference type="EnsemblMetazoa" id="ACHR006717-RA">
    <property type="protein sequence ID" value="ACHR006717-PA"/>
    <property type="gene ID" value="ACHR006717"/>
</dbReference>
<keyword evidence="11" id="KW-1135">Mitochondrion nucleoid</keyword>
<dbReference type="Proteomes" id="UP000075881">
    <property type="component" value="Unassembled WGS sequence"/>
</dbReference>
<dbReference type="InterPro" id="IPR043502">
    <property type="entry name" value="DNA/RNA_pol_sf"/>
</dbReference>
<feature type="transmembrane region" description="Helical" evidence="13">
    <location>
        <begin position="1764"/>
        <end position="1785"/>
    </location>
</feature>
<keyword evidence="10" id="KW-0496">Mitochondrion</keyword>
<dbReference type="PANTHER" id="PTHR10267">
    <property type="entry name" value="DNA POLYMERASE SUBUNIT GAMMA-1"/>
    <property type="match status" value="1"/>
</dbReference>
<evidence type="ECO:0000256" key="2">
    <source>
        <dbReference type="ARBA" id="ARBA00004436"/>
    </source>
</evidence>
<protein>
    <recommendedName>
        <fullName evidence="4">DNA polymerase subunit gamma-1</fullName>
    </recommendedName>
    <alternativeName>
        <fullName evidence="12">Mitochondrial DNA polymerase catalytic subunit</fullName>
    </alternativeName>
</protein>
<keyword evidence="8" id="KW-0460">Magnesium</keyword>
<sequence>MRLLSHHRWFSVVTPSQSEIFPHSTVRRLKAAAIPSQEIPPKPPNDGPRLNEMNIQMLSASLYRQIFHSTGQNSGPANPTLVKSLRDDLLRHGIDPTHPALLPDVDVKLPPLRGINIEEHFRLIAEEQSEPYRLAIEQLPDAPPTPPTVWSRTAGWTRYDPVTGCATPIPYPDDLALVFDVEVCVQAGPLPVMATATGTAGCWYSWTSPLLAPGNRDDTDHETTHYHISRLIPLESDSQTKETVYQPRVVIGHNASYDRARVREQYWLEPTALRFLDTMSLHVCVSGITSYQRAMLKSSKQLPAEDASWSEQSSLNNLSDVYALYCGGKPLAKAKRDTFVEGTLQDVRADFDSLMSYCAADVRATGAVLQRLWPLFQERFPHPATLAGMLEMGSAYLPVNGNWTRYLTETDLAFEDLDLEAKHQLAQRAEAACSLLHNAAYQRDLWLWDQDWSVQELKLKAVKLSGKQQVSATTQEQERDENENEKARLANKFAHLYETASRLPVRRPLLPGYPAWYRALCSKPTADDWCPGPSGKLGTGMQIAPKLLSLCWEGYPLHYIRGHGWGFLVPFKYARDEEFADGSLPLEQLIAACPVVELKHPAATTAESTEALAQLSKHVEQTISRKDYYRKASSTSPTAYTGSGVWCNVELEGCCYFLKLPHKDGGGHRVGNPLSKDFLAKFSENVLAGDGRAAERVVEIARMLSYWRNNRDRIRGQLVVWCQLGESGAIIPQVVVCGTLTRRAMEPTWMTASNAQRERVGSELRAMVQAPPGYRLVGADVDSQELWIASVLGDAGTGLHGGTPFGWMTLSGTKATRTDMHSVTAQAVGISRDHAKVLNYARIYGAGQQFSERLLKQFNPTLTSAEARSKATKMFSLTKGRRTYRLREELRDQYPTQPARSTAYEALGLARACNRPVVELFDGPHWHGGTESAMFNRLEEIAGSAEPATPFLSGRLSRALEPQPGTEDRFLPTRINWVVQSGAVDFLHLMLVCMRWLMGGNDGNGSRRLRFCLSFHDEVRYLVPERYAHHAALALHVTNLLTRAFCVHRIGFHDLPQSVAFFSSVEIDRVLRKEAQHDCRTPSNPHGLRIGYSIPDGESLDVYQTLAELTPADRDISRWEWHRSKQAKLNRKTMCWIWPIVLAVSICNLAGSDPSSTLLESVTTNSQNPPRGVLTDGQIANIFATINHLDIVNGAASASELHRPLLQYRTVRWFDMEPAALCNGSKMPGKENFESECDSTTERQTDHQLQWDWEAGEGGYIVYGTVSELDEYACLFSPAGTYLLVDDPSHSPIEHVQLRRLLELIWTKRGTFRVYVRLGDALYAYDPFHPVGGTPEYGALVQLEDGRPLPTVPLTNFAGYPMRIEVFRSVYSNPVERGSQAAHVTYSGADVTARDVFSQALNITVIPVPGDRDMFGDRSPNGSFTGALGRLIRREVDIVFTGFFIKDYFTRDIEFTAGLYSDAVCCLVRKASRIPEALLPLYIFPGDIWALLCLLGLFCACVWWVLRWCIRHLQPAAVAGLWSRRHRLAVLFNLSRSLRSAGPARQTVQLYIDSFILLVSAPYQRFTRSGVERLFLTGLLLVSLIFVSLYTSGLAAVFVNPLYYPDIGTLQQLDESGMAIPVKYRGFIDDVFAVNYSRLMDSLRARMQHLQVKESMLARVARLGTIATVTRKTTLALDNAIYMTTRQLHMVPECPRTYNLAYVMPHRSVFGEQFNKMLLRMVGGGLVDHWIEEARYGWTLRDWRVVQRMMESNFKVLTVLDMQFAFYVLAIGLTVSVGAIGVELVHFHRVHQSFHQHQAVVAAAAAEINATSERK</sequence>
<dbReference type="GO" id="GO:0008408">
    <property type="term" value="F:3'-5' exonuclease activity"/>
    <property type="evidence" value="ECO:0007669"/>
    <property type="project" value="TreeGrafter"/>
</dbReference>
<comment type="similarity">
    <text evidence="3">Belongs to the DNA polymerase type-A family.</text>
</comment>